<keyword evidence="3" id="KW-1185">Reference proteome</keyword>
<reference evidence="2" key="1">
    <citation type="submission" date="2022-11" db="EMBL/GenBank/DDBJ databases">
        <title>Hoeflea poritis sp. nov., isolated from scleractinian coral Porites lutea.</title>
        <authorList>
            <person name="Zhang G."/>
            <person name="Wei Q."/>
            <person name="Cai L."/>
        </authorList>
    </citation>
    <scope>NUCLEOTIDE SEQUENCE</scope>
    <source>
        <strain evidence="2">E7-10</strain>
    </source>
</reference>
<dbReference type="EMBL" id="JAPJZH010000002">
    <property type="protein sequence ID" value="MDA4844365.1"/>
    <property type="molecule type" value="Genomic_DNA"/>
</dbReference>
<evidence type="ECO:0000256" key="1">
    <source>
        <dbReference type="SAM" id="MobiDB-lite"/>
    </source>
</evidence>
<evidence type="ECO:0008006" key="4">
    <source>
        <dbReference type="Google" id="ProtNLM"/>
    </source>
</evidence>
<protein>
    <recommendedName>
        <fullName evidence="4">KTSC domain-containing protein</fullName>
    </recommendedName>
</protein>
<sequence length="160" mass="17790">MGPSIGRSAIDENDGTAENPEHHALNTPHSFMAIGLRRTYIQLAITGRAVITGRKHDMKSVLLALCIVSVSFPALAINRYNVQSMSCAAVQQAVKRDGAAILRWQSARKPTLPIYDRYVRNGLYCDPNEYAKRAYVPSQNRANCMVYKCADISDNLLFDD</sequence>
<feature type="region of interest" description="Disordered" evidence="1">
    <location>
        <begin position="1"/>
        <end position="24"/>
    </location>
</feature>
<gene>
    <name evidence="2" type="ORF">OOZ53_03345</name>
</gene>
<accession>A0ABT4VJL7</accession>
<evidence type="ECO:0000313" key="2">
    <source>
        <dbReference type="EMBL" id="MDA4844365.1"/>
    </source>
</evidence>
<proteinExistence type="predicted"/>
<organism evidence="2 3">
    <name type="scientific">Hoeflea poritis</name>
    <dbReference type="NCBI Taxonomy" id="2993659"/>
    <lineage>
        <taxon>Bacteria</taxon>
        <taxon>Pseudomonadati</taxon>
        <taxon>Pseudomonadota</taxon>
        <taxon>Alphaproteobacteria</taxon>
        <taxon>Hyphomicrobiales</taxon>
        <taxon>Rhizobiaceae</taxon>
        <taxon>Hoeflea</taxon>
    </lineage>
</organism>
<comment type="caution">
    <text evidence="2">The sequence shown here is derived from an EMBL/GenBank/DDBJ whole genome shotgun (WGS) entry which is preliminary data.</text>
</comment>
<dbReference type="Proteomes" id="UP001148313">
    <property type="component" value="Unassembled WGS sequence"/>
</dbReference>
<dbReference type="RefSeq" id="WP_271087896.1">
    <property type="nucleotide sequence ID" value="NZ_JAPJZH010000002.1"/>
</dbReference>
<name>A0ABT4VJL7_9HYPH</name>
<evidence type="ECO:0000313" key="3">
    <source>
        <dbReference type="Proteomes" id="UP001148313"/>
    </source>
</evidence>